<feature type="transmembrane region" description="Helical" evidence="1">
    <location>
        <begin position="46"/>
        <end position="63"/>
    </location>
</feature>
<keyword evidence="1" id="KW-0472">Membrane</keyword>
<keyword evidence="1" id="KW-1133">Transmembrane helix</keyword>
<comment type="caution">
    <text evidence="2">The sequence shown here is derived from an EMBL/GenBank/DDBJ whole genome shotgun (WGS) entry which is preliminary data.</text>
</comment>
<accession>A0A0F9I297</accession>
<evidence type="ECO:0000313" key="2">
    <source>
        <dbReference type="EMBL" id="KKM21751.1"/>
    </source>
</evidence>
<sequence length="83" mass="9869">METKTMTQVLPENKKKFLIISNYIIVITVVLDLMHLTNIYTFPLQQFALFNMIILVVALRNYNIKREINEKLKAIRKNDKEEN</sequence>
<dbReference type="EMBL" id="LAZR01013488">
    <property type="protein sequence ID" value="KKM21751.1"/>
    <property type="molecule type" value="Genomic_DNA"/>
</dbReference>
<keyword evidence="1" id="KW-0812">Transmembrane</keyword>
<evidence type="ECO:0008006" key="3">
    <source>
        <dbReference type="Google" id="ProtNLM"/>
    </source>
</evidence>
<dbReference type="AlphaFoldDB" id="A0A0F9I297"/>
<organism evidence="2">
    <name type="scientific">marine sediment metagenome</name>
    <dbReference type="NCBI Taxonomy" id="412755"/>
    <lineage>
        <taxon>unclassified sequences</taxon>
        <taxon>metagenomes</taxon>
        <taxon>ecological metagenomes</taxon>
    </lineage>
</organism>
<reference evidence="2" key="1">
    <citation type="journal article" date="2015" name="Nature">
        <title>Complex archaea that bridge the gap between prokaryotes and eukaryotes.</title>
        <authorList>
            <person name="Spang A."/>
            <person name="Saw J.H."/>
            <person name="Jorgensen S.L."/>
            <person name="Zaremba-Niedzwiedzka K."/>
            <person name="Martijn J."/>
            <person name="Lind A.E."/>
            <person name="van Eijk R."/>
            <person name="Schleper C."/>
            <person name="Guy L."/>
            <person name="Ettema T.J."/>
        </authorList>
    </citation>
    <scope>NUCLEOTIDE SEQUENCE</scope>
</reference>
<feature type="transmembrane region" description="Helical" evidence="1">
    <location>
        <begin position="20"/>
        <end position="40"/>
    </location>
</feature>
<gene>
    <name evidence="2" type="ORF">LCGC14_1632300</name>
</gene>
<proteinExistence type="predicted"/>
<evidence type="ECO:0000256" key="1">
    <source>
        <dbReference type="SAM" id="Phobius"/>
    </source>
</evidence>
<protein>
    <recommendedName>
        <fullName evidence="3">2TM domain-containing protein</fullName>
    </recommendedName>
</protein>
<name>A0A0F9I297_9ZZZZ</name>